<protein>
    <submittedName>
        <fullName evidence="7">Uncharacterized protein</fullName>
    </submittedName>
</protein>
<evidence type="ECO:0000256" key="5">
    <source>
        <dbReference type="ARBA" id="ARBA00023004"/>
    </source>
</evidence>
<evidence type="ECO:0000256" key="4">
    <source>
        <dbReference type="ARBA" id="ARBA00023002"/>
    </source>
</evidence>
<dbReference type="Proteomes" id="UP000261480">
    <property type="component" value="Unplaced"/>
</dbReference>
<comment type="similarity">
    <text evidence="1">Belongs to the cytochrome P450 family.</text>
</comment>
<dbReference type="InterPro" id="IPR001128">
    <property type="entry name" value="Cyt_P450"/>
</dbReference>
<keyword evidence="8" id="KW-1185">Reference proteome</keyword>
<dbReference type="AlphaFoldDB" id="A0A3B3YCN4"/>
<evidence type="ECO:0000256" key="1">
    <source>
        <dbReference type="ARBA" id="ARBA00010617"/>
    </source>
</evidence>
<evidence type="ECO:0000256" key="2">
    <source>
        <dbReference type="ARBA" id="ARBA00022617"/>
    </source>
</evidence>
<evidence type="ECO:0000256" key="6">
    <source>
        <dbReference type="ARBA" id="ARBA00023033"/>
    </source>
</evidence>
<keyword evidence="4" id="KW-0560">Oxidoreductase</keyword>
<dbReference type="GO" id="GO:0042448">
    <property type="term" value="P:progesterone metabolic process"/>
    <property type="evidence" value="ECO:0007669"/>
    <property type="project" value="TreeGrafter"/>
</dbReference>
<dbReference type="InterPro" id="IPR036396">
    <property type="entry name" value="Cyt_P450_sf"/>
</dbReference>
<dbReference type="GO" id="GO:0005506">
    <property type="term" value="F:iron ion binding"/>
    <property type="evidence" value="ECO:0007669"/>
    <property type="project" value="InterPro"/>
</dbReference>
<evidence type="ECO:0000256" key="3">
    <source>
        <dbReference type="ARBA" id="ARBA00022723"/>
    </source>
</evidence>
<keyword evidence="2" id="KW-0349">Heme</keyword>
<dbReference type="GO" id="GO:0004508">
    <property type="term" value="F:steroid 17-alpha-monooxygenase activity"/>
    <property type="evidence" value="ECO:0007669"/>
    <property type="project" value="TreeGrafter"/>
</dbReference>
<sequence length="106" mass="12372">MGMMTVHMPYLDAFIYETMRFTSFVTVTIPHSKTSDVTWSVNHDPLRKWIADQFEIFLFFAILLHQCSFEKCPNEDFSLKCSCGLTLKPLDYKITAKLRGELLKNK</sequence>
<dbReference type="SUPFAM" id="SSF48264">
    <property type="entry name" value="Cytochrome P450"/>
    <property type="match status" value="1"/>
</dbReference>
<organism evidence="7 8">
    <name type="scientific">Poecilia mexicana</name>
    <dbReference type="NCBI Taxonomy" id="48701"/>
    <lineage>
        <taxon>Eukaryota</taxon>
        <taxon>Metazoa</taxon>
        <taxon>Chordata</taxon>
        <taxon>Craniata</taxon>
        <taxon>Vertebrata</taxon>
        <taxon>Euteleostomi</taxon>
        <taxon>Actinopterygii</taxon>
        <taxon>Neopterygii</taxon>
        <taxon>Teleostei</taxon>
        <taxon>Neoteleostei</taxon>
        <taxon>Acanthomorphata</taxon>
        <taxon>Ovalentaria</taxon>
        <taxon>Atherinomorphae</taxon>
        <taxon>Cyprinodontiformes</taxon>
        <taxon>Poeciliidae</taxon>
        <taxon>Poeciliinae</taxon>
        <taxon>Poecilia</taxon>
    </lineage>
</organism>
<dbReference type="Pfam" id="PF00067">
    <property type="entry name" value="p450"/>
    <property type="match status" value="1"/>
</dbReference>
<reference evidence="7" key="1">
    <citation type="submission" date="2025-08" db="UniProtKB">
        <authorList>
            <consortium name="Ensembl"/>
        </authorList>
    </citation>
    <scope>IDENTIFICATION</scope>
</reference>
<proteinExistence type="inferred from homology"/>
<dbReference type="GO" id="GO:0042446">
    <property type="term" value="P:hormone biosynthetic process"/>
    <property type="evidence" value="ECO:0007669"/>
    <property type="project" value="TreeGrafter"/>
</dbReference>
<evidence type="ECO:0000313" key="8">
    <source>
        <dbReference type="Proteomes" id="UP000261480"/>
    </source>
</evidence>
<accession>A0A3B3YCN4</accession>
<dbReference type="Ensembl" id="ENSPMET00000005893.1">
    <property type="protein sequence ID" value="ENSPMEP00000025116.1"/>
    <property type="gene ID" value="ENSPMEG00000007951.1"/>
</dbReference>
<keyword evidence="3" id="KW-0479">Metal-binding</keyword>
<evidence type="ECO:0000313" key="7">
    <source>
        <dbReference type="Ensembl" id="ENSPMEP00000025116.1"/>
    </source>
</evidence>
<reference evidence="7" key="2">
    <citation type="submission" date="2025-09" db="UniProtKB">
        <authorList>
            <consortium name="Ensembl"/>
        </authorList>
    </citation>
    <scope>IDENTIFICATION</scope>
</reference>
<dbReference type="PANTHER" id="PTHR24289">
    <property type="entry name" value="STEROID 17-ALPHA-HYDROXYLASE/17,20 LYASE"/>
    <property type="match status" value="1"/>
</dbReference>
<name>A0A3B3YCN4_9TELE</name>
<keyword evidence="5" id="KW-0408">Iron</keyword>
<dbReference type="PANTHER" id="PTHR24289:SF15">
    <property type="entry name" value="CYTOCHROME P450 FAMILY 1 SUBFAMILY B MEMBER 1"/>
    <property type="match status" value="1"/>
</dbReference>
<keyword evidence="6" id="KW-0503">Monooxygenase</keyword>
<dbReference type="GO" id="GO:0020037">
    <property type="term" value="F:heme binding"/>
    <property type="evidence" value="ECO:0007669"/>
    <property type="project" value="InterPro"/>
</dbReference>
<dbReference type="Gene3D" id="1.10.630.10">
    <property type="entry name" value="Cytochrome P450"/>
    <property type="match status" value="1"/>
</dbReference>